<dbReference type="Proteomes" id="UP001164803">
    <property type="component" value="Chromosome"/>
</dbReference>
<dbReference type="PROSITE" id="PS51273">
    <property type="entry name" value="GATASE_TYPE_1"/>
    <property type="match status" value="1"/>
</dbReference>
<organism evidence="1 2">
    <name type="scientific">Alicyclobacillus dauci</name>
    <dbReference type="NCBI Taxonomy" id="1475485"/>
    <lineage>
        <taxon>Bacteria</taxon>
        <taxon>Bacillati</taxon>
        <taxon>Bacillota</taxon>
        <taxon>Bacilli</taxon>
        <taxon>Bacillales</taxon>
        <taxon>Alicyclobacillaceae</taxon>
        <taxon>Alicyclobacillus</taxon>
    </lineage>
</organism>
<dbReference type="PANTHER" id="PTHR43235">
    <property type="entry name" value="GLUTAMINE AMIDOTRANSFERASE PB2B2.05-RELATED"/>
    <property type="match status" value="1"/>
</dbReference>
<name>A0ABY6Z2E1_9BACL</name>
<dbReference type="GO" id="GO:0016787">
    <property type="term" value="F:hydrolase activity"/>
    <property type="evidence" value="ECO:0007669"/>
    <property type="project" value="UniProtKB-KW"/>
</dbReference>
<keyword evidence="1" id="KW-0378">Hydrolase</keyword>
<dbReference type="CDD" id="cd01745">
    <property type="entry name" value="GATase1_2"/>
    <property type="match status" value="1"/>
</dbReference>
<evidence type="ECO:0000313" key="2">
    <source>
        <dbReference type="Proteomes" id="UP001164803"/>
    </source>
</evidence>
<evidence type="ECO:0000313" key="1">
    <source>
        <dbReference type="EMBL" id="WAH36678.1"/>
    </source>
</evidence>
<dbReference type="InterPro" id="IPR011697">
    <property type="entry name" value="Peptidase_C26"/>
</dbReference>
<dbReference type="Gene3D" id="3.40.50.880">
    <property type="match status" value="1"/>
</dbReference>
<dbReference type="SUPFAM" id="SSF52317">
    <property type="entry name" value="Class I glutamine amidotransferase-like"/>
    <property type="match status" value="1"/>
</dbReference>
<dbReference type="PANTHER" id="PTHR43235:SF1">
    <property type="entry name" value="GLUTAMINE AMIDOTRANSFERASE PB2B2.05-RELATED"/>
    <property type="match status" value="1"/>
</dbReference>
<accession>A0ABY6Z2E1</accession>
<dbReference type="Pfam" id="PF07722">
    <property type="entry name" value="Peptidase_C26"/>
    <property type="match status" value="1"/>
</dbReference>
<reference evidence="1" key="1">
    <citation type="submission" date="2022-08" db="EMBL/GenBank/DDBJ databases">
        <title>Alicyclobacillus dauci DSM2870, complete genome.</title>
        <authorList>
            <person name="Wang Q."/>
            <person name="Cai R."/>
            <person name="Wang Z."/>
        </authorList>
    </citation>
    <scope>NUCLEOTIDE SEQUENCE</scope>
    <source>
        <strain evidence="1">DSM 28700</strain>
    </source>
</reference>
<dbReference type="RefSeq" id="WP_268044045.1">
    <property type="nucleotide sequence ID" value="NZ_CP104064.1"/>
</dbReference>
<protein>
    <submittedName>
        <fullName evidence="1">Gamma-glutamyl-gamma-aminobutyrate hydrolase family protein</fullName>
    </submittedName>
</protein>
<keyword evidence="2" id="KW-1185">Reference proteome</keyword>
<dbReference type="InterPro" id="IPR044668">
    <property type="entry name" value="PuuD-like"/>
</dbReference>
<sequence length="246" mass="26826">MTRPMIGLTGMRQTRKTSLPGLPLRGVALSDDYTQGIEYAGGIPVVIPYMADETTLGNLAKRLDGLVLSGGEDVDPGIFGEDPKYGLGDVVGERDALEIALIQMMRAQGRPILAICRGIQVLNVALGGTLYQDLPRQWKGQIQHSQKAARNHLSHRVKIEPGSRLAACFGGQTVIKVNSFHHQAVKDLAPSVRAVAWDSEGLVEAIESKDGPFMLGVQWHPENLWRDDEQVLGLFRAVVDEAQKQA</sequence>
<gene>
    <name evidence="1" type="ORF">NZD86_21290</name>
</gene>
<dbReference type="EMBL" id="CP104064">
    <property type="protein sequence ID" value="WAH36678.1"/>
    <property type="molecule type" value="Genomic_DNA"/>
</dbReference>
<dbReference type="InterPro" id="IPR029062">
    <property type="entry name" value="Class_I_gatase-like"/>
</dbReference>
<proteinExistence type="predicted"/>